<dbReference type="PATRIC" id="fig|520762.4.peg.1112"/>
<dbReference type="EC" id="1.2.-.-" evidence="4"/>
<dbReference type="PANTHER" id="PTHR32154:SF20">
    <property type="entry name" value="2-OXOGLUTARATE OXIDOREDUCTASE SUBUNIT KORA"/>
    <property type="match status" value="1"/>
</dbReference>
<name>A0A140L7D9_9FIRM</name>
<dbReference type="CDD" id="cd07034">
    <property type="entry name" value="TPP_PYR_PFOR_IOR-alpha_like"/>
    <property type="match status" value="1"/>
</dbReference>
<keyword evidence="5" id="KW-1185">Reference proteome</keyword>
<protein>
    <submittedName>
        <fullName evidence="4">2-oxoglutarate oxidoreductase subunit KorA</fullName>
        <ecNumber evidence="4">1.2.-.-</ecNumber>
    </submittedName>
</protein>
<evidence type="ECO:0000259" key="2">
    <source>
        <dbReference type="Pfam" id="PF01558"/>
    </source>
</evidence>
<dbReference type="Gene3D" id="3.40.920.10">
    <property type="entry name" value="Pyruvate-ferredoxin oxidoreductase, PFOR, domain III"/>
    <property type="match status" value="1"/>
</dbReference>
<dbReference type="Gene3D" id="3.40.50.970">
    <property type="match status" value="1"/>
</dbReference>
<dbReference type="InterPro" id="IPR019752">
    <property type="entry name" value="Pyrv/ketoisovalerate_OxRed_cat"/>
</dbReference>
<dbReference type="SUPFAM" id="SSF52922">
    <property type="entry name" value="TK C-terminal domain-like"/>
    <property type="match status" value="1"/>
</dbReference>
<dbReference type="AlphaFoldDB" id="A0A140L7D9"/>
<evidence type="ECO:0000313" key="4">
    <source>
        <dbReference type="EMBL" id="KXG76464.1"/>
    </source>
</evidence>
<dbReference type="EMBL" id="LOEE01000027">
    <property type="protein sequence ID" value="KXG76464.1"/>
    <property type="molecule type" value="Genomic_DNA"/>
</dbReference>
<dbReference type="FunFam" id="3.40.50.970:FF:000022">
    <property type="entry name" value="2-oxoglutarate ferredoxin oxidoreductase alpha subunit"/>
    <property type="match status" value="1"/>
</dbReference>
<dbReference type="NCBIfam" id="TIGR03710">
    <property type="entry name" value="OAFO_sf"/>
    <property type="match status" value="1"/>
</dbReference>
<gene>
    <name evidence="4" type="primary">korA_2</name>
    <name evidence="4" type="ORF">AN619_09950</name>
</gene>
<dbReference type="Pfam" id="PF01855">
    <property type="entry name" value="POR_N"/>
    <property type="match status" value="1"/>
</dbReference>
<dbReference type="GO" id="GO:0006979">
    <property type="term" value="P:response to oxidative stress"/>
    <property type="evidence" value="ECO:0007669"/>
    <property type="project" value="TreeGrafter"/>
</dbReference>
<dbReference type="SUPFAM" id="SSF53323">
    <property type="entry name" value="Pyruvate-ferredoxin oxidoreductase, PFOR, domain III"/>
    <property type="match status" value="1"/>
</dbReference>
<evidence type="ECO:0000313" key="5">
    <source>
        <dbReference type="Proteomes" id="UP000070456"/>
    </source>
</evidence>
<dbReference type="InterPro" id="IPR002869">
    <property type="entry name" value="Pyrv_flavodox_OxRed_cen"/>
</dbReference>
<dbReference type="PANTHER" id="PTHR32154">
    <property type="entry name" value="PYRUVATE-FLAVODOXIN OXIDOREDUCTASE-RELATED"/>
    <property type="match status" value="1"/>
</dbReference>
<feature type="domain" description="Pyruvate flavodoxin/ferredoxin oxidoreductase pyrimidine binding" evidence="3">
    <location>
        <begin position="216"/>
        <end position="457"/>
    </location>
</feature>
<dbReference type="Gene3D" id="3.40.50.920">
    <property type="match status" value="1"/>
</dbReference>
<sequence>MPLTENITLMLGGIQGEGIVSTGDALIRALSRAGYYAFGYRTFSSRIKGGHTHYVIDIHTEKVLSCKDPLDILVAFDGDSIEINLPKLKKGGLLIYDDIIPEQELLQHMDKKNYFILPAPLTAIAKKYGAAVMRNTGILGLLGQLFHIPFHFFAGVVEKNFQRKGEEIIRKNISVLKECYELSLEDQRLSLEYMLMPPKNPMARASMIGNEAIGLGALMAGCRFMAAYPITPSSEIMEYLTKKFPDDNGIMMQTEDEISAITMAIGAAYAGARSMTATSGPGISLMMEGIGLAGMAEIPVVVVDVQRGGPSTGLPTKHEQSDIEFLYHGPHGEVPIIVLAPYTVEECFSQTVWAFHLAEKYQCPVIILSDLHLGLSRQTLDSLDKGNIQIDRGKLMRDEDFNPKEELPFKRFRFTEDGISPRAIPGQPFGMHHVTGIEHLETGRPFEGSQNRKQMMEKRLRKLKDLENSDHIDLFGNGEGHLLILSVGSNYGILKRVIEENQYPATLGMLRMIKPLPVKQLKELCGKYKKILVVEGNATGQLASIIKKEVGYHDKIVNLLKYSGTPFQYKEVQSKIEELIE</sequence>
<dbReference type="GO" id="GO:0016903">
    <property type="term" value="F:oxidoreductase activity, acting on the aldehyde or oxo group of donors"/>
    <property type="evidence" value="ECO:0007669"/>
    <property type="project" value="InterPro"/>
</dbReference>
<dbReference type="InterPro" id="IPR022367">
    <property type="entry name" value="2-oxoacid/accept_OxRdtase_asu"/>
</dbReference>
<evidence type="ECO:0000256" key="1">
    <source>
        <dbReference type="ARBA" id="ARBA00023002"/>
    </source>
</evidence>
<dbReference type="STRING" id="520762.AN619_09950"/>
<proteinExistence type="predicted"/>
<accession>A0A140L7D9</accession>
<dbReference type="InterPro" id="IPR029061">
    <property type="entry name" value="THDP-binding"/>
</dbReference>
<dbReference type="Proteomes" id="UP000070456">
    <property type="component" value="Unassembled WGS sequence"/>
</dbReference>
<evidence type="ECO:0000259" key="3">
    <source>
        <dbReference type="Pfam" id="PF01855"/>
    </source>
</evidence>
<feature type="domain" description="Pyruvate/ketoisovalerate oxidoreductase catalytic" evidence="2">
    <location>
        <begin position="16"/>
        <end position="181"/>
    </location>
</feature>
<comment type="caution">
    <text evidence="4">The sequence shown here is derived from an EMBL/GenBank/DDBJ whole genome shotgun (WGS) entry which is preliminary data.</text>
</comment>
<dbReference type="InterPro" id="IPR002880">
    <property type="entry name" value="Pyrv_Fd/Flavodoxin_OxRdtase_N"/>
</dbReference>
<reference evidence="4 5" key="1">
    <citation type="submission" date="2015-12" db="EMBL/GenBank/DDBJ databases">
        <title>Draft genome sequence of the thermoanaerobe Thermotalea metallivorans, an isolate from the runoff channel of the Great Artesian Basin, Australia.</title>
        <authorList>
            <person name="Patel B.K."/>
        </authorList>
    </citation>
    <scope>NUCLEOTIDE SEQUENCE [LARGE SCALE GENOMIC DNA]</scope>
    <source>
        <strain evidence="4 5">B2-1</strain>
    </source>
</reference>
<organism evidence="4 5">
    <name type="scientific">Thermotalea metallivorans</name>
    <dbReference type="NCBI Taxonomy" id="520762"/>
    <lineage>
        <taxon>Bacteria</taxon>
        <taxon>Bacillati</taxon>
        <taxon>Bacillota</taxon>
        <taxon>Clostridia</taxon>
        <taxon>Peptostreptococcales</taxon>
        <taxon>Thermotaleaceae</taxon>
        <taxon>Thermotalea</taxon>
    </lineage>
</organism>
<dbReference type="SUPFAM" id="SSF52518">
    <property type="entry name" value="Thiamin diphosphate-binding fold (THDP-binding)"/>
    <property type="match status" value="1"/>
</dbReference>
<dbReference type="InterPro" id="IPR050722">
    <property type="entry name" value="Pyruvate:ferred/Flavod_OxRd"/>
</dbReference>
<dbReference type="InterPro" id="IPR009014">
    <property type="entry name" value="Transketo_C/PFOR_II"/>
</dbReference>
<dbReference type="Pfam" id="PF01558">
    <property type="entry name" value="POR"/>
    <property type="match status" value="1"/>
</dbReference>
<keyword evidence="1 4" id="KW-0560">Oxidoreductase</keyword>